<gene>
    <name evidence="2" type="ORF">K435DRAFT_854648</name>
</gene>
<evidence type="ECO:0000313" key="2">
    <source>
        <dbReference type="EMBL" id="THV00564.1"/>
    </source>
</evidence>
<keyword evidence="3" id="KW-1185">Reference proteome</keyword>
<dbReference type="OrthoDB" id="8191639at2759"/>
<dbReference type="Proteomes" id="UP000297245">
    <property type="component" value="Unassembled WGS sequence"/>
</dbReference>
<feature type="transmembrane region" description="Helical" evidence="1">
    <location>
        <begin position="712"/>
        <end position="733"/>
    </location>
</feature>
<accession>A0A4S8MES0</accession>
<keyword evidence="1" id="KW-1133">Transmembrane helix</keyword>
<feature type="transmembrane region" description="Helical" evidence="1">
    <location>
        <begin position="270"/>
        <end position="293"/>
    </location>
</feature>
<organism evidence="2 3">
    <name type="scientific">Dendrothele bispora (strain CBS 962.96)</name>
    <dbReference type="NCBI Taxonomy" id="1314807"/>
    <lineage>
        <taxon>Eukaryota</taxon>
        <taxon>Fungi</taxon>
        <taxon>Dikarya</taxon>
        <taxon>Basidiomycota</taxon>
        <taxon>Agaricomycotina</taxon>
        <taxon>Agaricomycetes</taxon>
        <taxon>Agaricomycetidae</taxon>
        <taxon>Agaricales</taxon>
        <taxon>Agaricales incertae sedis</taxon>
        <taxon>Dendrothele</taxon>
    </lineage>
</organism>
<proteinExistence type="predicted"/>
<evidence type="ECO:0000313" key="3">
    <source>
        <dbReference type="Proteomes" id="UP000297245"/>
    </source>
</evidence>
<name>A0A4S8MES0_DENBC</name>
<reference evidence="2 3" key="1">
    <citation type="journal article" date="2019" name="Nat. Ecol. Evol.">
        <title>Megaphylogeny resolves global patterns of mushroom evolution.</title>
        <authorList>
            <person name="Varga T."/>
            <person name="Krizsan K."/>
            <person name="Foldi C."/>
            <person name="Dima B."/>
            <person name="Sanchez-Garcia M."/>
            <person name="Sanchez-Ramirez S."/>
            <person name="Szollosi G.J."/>
            <person name="Szarkandi J.G."/>
            <person name="Papp V."/>
            <person name="Albert L."/>
            <person name="Andreopoulos W."/>
            <person name="Angelini C."/>
            <person name="Antonin V."/>
            <person name="Barry K.W."/>
            <person name="Bougher N.L."/>
            <person name="Buchanan P."/>
            <person name="Buyck B."/>
            <person name="Bense V."/>
            <person name="Catcheside P."/>
            <person name="Chovatia M."/>
            <person name="Cooper J."/>
            <person name="Damon W."/>
            <person name="Desjardin D."/>
            <person name="Finy P."/>
            <person name="Geml J."/>
            <person name="Haridas S."/>
            <person name="Hughes K."/>
            <person name="Justo A."/>
            <person name="Karasinski D."/>
            <person name="Kautmanova I."/>
            <person name="Kiss B."/>
            <person name="Kocsube S."/>
            <person name="Kotiranta H."/>
            <person name="LaButti K.M."/>
            <person name="Lechner B.E."/>
            <person name="Liimatainen K."/>
            <person name="Lipzen A."/>
            <person name="Lukacs Z."/>
            <person name="Mihaltcheva S."/>
            <person name="Morgado L.N."/>
            <person name="Niskanen T."/>
            <person name="Noordeloos M.E."/>
            <person name="Ohm R.A."/>
            <person name="Ortiz-Santana B."/>
            <person name="Ovrebo C."/>
            <person name="Racz N."/>
            <person name="Riley R."/>
            <person name="Savchenko A."/>
            <person name="Shiryaev A."/>
            <person name="Soop K."/>
            <person name="Spirin V."/>
            <person name="Szebenyi C."/>
            <person name="Tomsovsky M."/>
            <person name="Tulloss R.E."/>
            <person name="Uehling J."/>
            <person name="Grigoriev I.V."/>
            <person name="Vagvolgyi C."/>
            <person name="Papp T."/>
            <person name="Martin F.M."/>
            <person name="Miettinen O."/>
            <person name="Hibbett D.S."/>
            <person name="Nagy L.G."/>
        </authorList>
    </citation>
    <scope>NUCLEOTIDE SEQUENCE [LARGE SCALE GENOMIC DNA]</scope>
    <source>
        <strain evidence="2 3">CBS 962.96</strain>
    </source>
</reference>
<feature type="transmembrane region" description="Helical" evidence="1">
    <location>
        <begin position="184"/>
        <end position="204"/>
    </location>
</feature>
<dbReference type="EMBL" id="ML179102">
    <property type="protein sequence ID" value="THV00564.1"/>
    <property type="molecule type" value="Genomic_DNA"/>
</dbReference>
<protein>
    <submittedName>
        <fullName evidence="2">Uncharacterized protein</fullName>
    </submittedName>
</protein>
<dbReference type="AlphaFoldDB" id="A0A4S8MES0"/>
<sequence length="803" mass="89623">MPAIEDQTFNPYKVSRQEPEGYETNYDSSKVRNNLSITSSEYSDAPMLQALQMVREREATKIHEQPQVIEAQTTRLDLETKVGREVVDASCEYLSVVHASPVKVQSPTSSIPSLGSTISFPTSTPTTPFRPSVPTTQRHWFAFASGCERPRWLPLILHLASCLLSFVAIYFIPNMADQKTVSWARAITGLAGGVCGFALGFTFMRLLRQFLSAAVWATVIHQSKGEGMCLNDLVTYSEEPVNFLGAAKLLYSRWKYPGTARKSRKDYDKLPWSIFILIFVLLYVLSQCVAFLIGRIIDIEPIFKHQKDAYHEISVAGDLSQFDIEKATNLTSVFEERFELTWTLTPSTSKPPAISFPWEGDDVYFAETTFNQLVPGGAGLGTGTFNYTTERNTSVTGEFQNGALLWYPRWGIRTKCRQIASSQTIIQRSQTDNTYLFIPRNVLLELFKDFEMELPARFSQPYDPLNNQTLAPGDSLTGDAEISSNESMFAMGARFWDNGVASSYYSQPVDQGENGNGWVTIEAVLVRLNNTYAPKATFPVWGDSIIFNGIESKIGYDAAVCVELFEPYVLETFNSSALPYSTRIVGKANTARGDFGAQGNQGKKVGGLEDDEVHIGLNSSGLYGVYETLHENSVNMMLKDNGRDSFYVPNPSLISFTSGQGWNDYTSFDADLFAKAKASADASNMLPYFAGSAKVLARRYEDVESASVTCRVPLLTILIASVWMIGTFAGLFVPRLPMGVPRREFRLYSWLAALVGGELQILPVKDGKNVAYLRYMDLDDIEEQYKNARVKYNFPMESTMQKV</sequence>
<evidence type="ECO:0000256" key="1">
    <source>
        <dbReference type="SAM" id="Phobius"/>
    </source>
</evidence>
<keyword evidence="1" id="KW-0812">Transmembrane</keyword>
<feature type="transmembrane region" description="Helical" evidence="1">
    <location>
        <begin position="152"/>
        <end position="172"/>
    </location>
</feature>
<keyword evidence="1" id="KW-0472">Membrane</keyword>